<reference evidence="1" key="1">
    <citation type="submission" date="2023-04" db="EMBL/GenBank/DDBJ databases">
        <title>A chromosome-level genome assembly of the parasitoid wasp Eretmocerus hayati.</title>
        <authorList>
            <person name="Zhong Y."/>
            <person name="Liu S."/>
            <person name="Liu Y."/>
        </authorList>
    </citation>
    <scope>NUCLEOTIDE SEQUENCE</scope>
    <source>
        <strain evidence="1">ZJU_SS_LIU_2023</strain>
    </source>
</reference>
<dbReference type="EMBL" id="CM056742">
    <property type="protein sequence ID" value="KAJ8680628.1"/>
    <property type="molecule type" value="Genomic_DNA"/>
</dbReference>
<proteinExistence type="predicted"/>
<dbReference type="Proteomes" id="UP001239111">
    <property type="component" value="Chromosome 2"/>
</dbReference>
<protein>
    <submittedName>
        <fullName evidence="1">Uncharacterized protein</fullName>
    </submittedName>
</protein>
<organism evidence="1 2">
    <name type="scientific">Eretmocerus hayati</name>
    <dbReference type="NCBI Taxonomy" id="131215"/>
    <lineage>
        <taxon>Eukaryota</taxon>
        <taxon>Metazoa</taxon>
        <taxon>Ecdysozoa</taxon>
        <taxon>Arthropoda</taxon>
        <taxon>Hexapoda</taxon>
        <taxon>Insecta</taxon>
        <taxon>Pterygota</taxon>
        <taxon>Neoptera</taxon>
        <taxon>Endopterygota</taxon>
        <taxon>Hymenoptera</taxon>
        <taxon>Apocrita</taxon>
        <taxon>Proctotrupomorpha</taxon>
        <taxon>Chalcidoidea</taxon>
        <taxon>Aphelinidae</taxon>
        <taxon>Aphelininae</taxon>
        <taxon>Eretmocerus</taxon>
    </lineage>
</organism>
<sequence>MEATESTENVTSAIKLFTREEVSKHNDSKETWLIIHNGVYDVTKFLNEHPGGEEVLIEQAGRDSTEPFEDVGHSRDAREMMIPYKIGELVEAERTKESDKKSRDLASGHDDDDSSGSWRSWLIPIALGVLATLVYRYFITTH</sequence>
<accession>A0ACC2PC13</accession>
<evidence type="ECO:0000313" key="1">
    <source>
        <dbReference type="EMBL" id="KAJ8680628.1"/>
    </source>
</evidence>
<gene>
    <name evidence="1" type="ORF">QAD02_016415</name>
</gene>
<name>A0ACC2PC13_9HYME</name>
<keyword evidence="2" id="KW-1185">Reference proteome</keyword>
<evidence type="ECO:0000313" key="2">
    <source>
        <dbReference type="Proteomes" id="UP001239111"/>
    </source>
</evidence>
<comment type="caution">
    <text evidence="1">The sequence shown here is derived from an EMBL/GenBank/DDBJ whole genome shotgun (WGS) entry which is preliminary data.</text>
</comment>